<keyword evidence="6" id="KW-0472">Membrane</keyword>
<keyword evidence="3" id="KW-0804">Transcription</keyword>
<name>A0ABP0BLD3_9PEZI</name>
<dbReference type="PANTHER" id="PTHR47424:SF3">
    <property type="entry name" value="REGULATORY PROTEIN GAL4"/>
    <property type="match status" value="1"/>
</dbReference>
<feature type="transmembrane region" description="Helical" evidence="6">
    <location>
        <begin position="211"/>
        <end position="231"/>
    </location>
</feature>
<keyword evidence="6" id="KW-1133">Transmembrane helix</keyword>
<sequence>MTVNRLWLPQAIDDEYLTGTGEAPGEQPARKITITGCYIESIRLQDIIGQFLAPINHFTDIKKRHSPNASGSGNRALDWYEKGDLDLKTVLEIDKLLDTWRRNLPIHLQVETYKNGHAALLEQDPERLQLLERQANVLTAYLLRPALSVLCRAPHDEAGSGYDSRSSSMGREMVIKAANMCLATTEALVDLMASSPDPQAARLPAPWYNVFYIHSCAIVLLLGYLCAPLYITSMDRNSPADAYSRKVLAVIQQQVFGQPDGVASQNGNEPNNSNNNSNNTADWLSEFLPVEPIDLQTMIPLNDQMQPLDMLAPGVAARDAPYLSDMGWIGDANDMA</sequence>
<keyword evidence="8" id="KW-1185">Reference proteome</keyword>
<evidence type="ECO:0000256" key="5">
    <source>
        <dbReference type="SAM" id="MobiDB-lite"/>
    </source>
</evidence>
<evidence type="ECO:0000313" key="7">
    <source>
        <dbReference type="EMBL" id="CAK7220261.1"/>
    </source>
</evidence>
<protein>
    <submittedName>
        <fullName evidence="7">Uncharacterized protein</fullName>
    </submittedName>
</protein>
<evidence type="ECO:0000313" key="8">
    <source>
        <dbReference type="Proteomes" id="UP001642405"/>
    </source>
</evidence>
<evidence type="ECO:0000256" key="6">
    <source>
        <dbReference type="SAM" id="Phobius"/>
    </source>
</evidence>
<keyword evidence="6" id="KW-0812">Transmembrane</keyword>
<evidence type="ECO:0000256" key="4">
    <source>
        <dbReference type="ARBA" id="ARBA00023242"/>
    </source>
</evidence>
<evidence type="ECO:0000256" key="2">
    <source>
        <dbReference type="ARBA" id="ARBA00023125"/>
    </source>
</evidence>
<feature type="compositionally biased region" description="Low complexity" evidence="5">
    <location>
        <begin position="264"/>
        <end position="279"/>
    </location>
</feature>
<dbReference type="CDD" id="cd12148">
    <property type="entry name" value="fungal_TF_MHR"/>
    <property type="match status" value="1"/>
</dbReference>
<keyword evidence="1" id="KW-0805">Transcription regulation</keyword>
<dbReference type="InterPro" id="IPR051127">
    <property type="entry name" value="Fungal_SecMet_Regulators"/>
</dbReference>
<comment type="caution">
    <text evidence="7">The sequence shown here is derived from an EMBL/GenBank/DDBJ whole genome shotgun (WGS) entry which is preliminary data.</text>
</comment>
<evidence type="ECO:0000256" key="3">
    <source>
        <dbReference type="ARBA" id="ARBA00023163"/>
    </source>
</evidence>
<keyword evidence="2" id="KW-0238">DNA-binding</keyword>
<proteinExistence type="predicted"/>
<dbReference type="PANTHER" id="PTHR47424">
    <property type="entry name" value="REGULATORY PROTEIN GAL4"/>
    <property type="match status" value="1"/>
</dbReference>
<keyword evidence="4" id="KW-0539">Nucleus</keyword>
<evidence type="ECO:0000256" key="1">
    <source>
        <dbReference type="ARBA" id="ARBA00023015"/>
    </source>
</evidence>
<reference evidence="7 8" key="1">
    <citation type="submission" date="2024-01" db="EMBL/GenBank/DDBJ databases">
        <authorList>
            <person name="Allen C."/>
            <person name="Tagirdzhanova G."/>
        </authorList>
    </citation>
    <scope>NUCLEOTIDE SEQUENCE [LARGE SCALE GENOMIC DNA]</scope>
</reference>
<gene>
    <name evidence="7" type="ORF">SCUCBS95973_004099</name>
</gene>
<accession>A0ABP0BLD3</accession>
<organism evidence="7 8">
    <name type="scientific">Sporothrix curviconia</name>
    <dbReference type="NCBI Taxonomy" id="1260050"/>
    <lineage>
        <taxon>Eukaryota</taxon>
        <taxon>Fungi</taxon>
        <taxon>Dikarya</taxon>
        <taxon>Ascomycota</taxon>
        <taxon>Pezizomycotina</taxon>
        <taxon>Sordariomycetes</taxon>
        <taxon>Sordariomycetidae</taxon>
        <taxon>Ophiostomatales</taxon>
        <taxon>Ophiostomataceae</taxon>
        <taxon>Sporothrix</taxon>
    </lineage>
</organism>
<dbReference type="Proteomes" id="UP001642405">
    <property type="component" value="Unassembled WGS sequence"/>
</dbReference>
<feature type="region of interest" description="Disordered" evidence="5">
    <location>
        <begin position="259"/>
        <end position="281"/>
    </location>
</feature>
<dbReference type="EMBL" id="CAWUHB010000019">
    <property type="protein sequence ID" value="CAK7220261.1"/>
    <property type="molecule type" value="Genomic_DNA"/>
</dbReference>